<dbReference type="SUPFAM" id="SSF74924">
    <property type="entry name" value="Cap-Gly domain"/>
    <property type="match status" value="2"/>
</dbReference>
<keyword evidence="8" id="KW-0645">Protease</keyword>
<accession>A0A3Q3XGH3</accession>
<dbReference type="CDD" id="cd02670">
    <property type="entry name" value="Peptidase_C19N"/>
    <property type="match status" value="1"/>
</dbReference>
<evidence type="ECO:0000256" key="9">
    <source>
        <dbReference type="ARBA" id="ARBA00022723"/>
    </source>
</evidence>
<dbReference type="Ensembl" id="ENSMMOT00000022496.1">
    <property type="protein sequence ID" value="ENSMMOP00000022131.1"/>
    <property type="gene ID" value="ENSMMOG00000016807.1"/>
</dbReference>
<keyword evidence="17" id="KW-1185">Reference proteome</keyword>
<dbReference type="FunFam" id="2.30.30.190:FF:000021">
    <property type="entry name" value="Cylindromatosis (turban tumor syndrome), like"/>
    <property type="match status" value="1"/>
</dbReference>
<evidence type="ECO:0000256" key="6">
    <source>
        <dbReference type="ARBA" id="ARBA00022490"/>
    </source>
</evidence>
<keyword evidence="11" id="KW-0378">Hydrolase</keyword>
<evidence type="ECO:0000256" key="12">
    <source>
        <dbReference type="ARBA" id="ARBA00022807"/>
    </source>
</evidence>
<evidence type="ECO:0000256" key="1">
    <source>
        <dbReference type="ARBA" id="ARBA00000707"/>
    </source>
</evidence>
<comment type="subcellular location">
    <subcellularLocation>
        <location evidence="2">Cytoplasm</location>
        <location evidence="2">Cytoskeleton</location>
        <location evidence="2">Microtubule organizing center</location>
        <location evidence="2">Centrosome</location>
    </subcellularLocation>
    <subcellularLocation>
        <location evidence="3">Cytoplasm</location>
        <location evidence="3">Perinuclear region</location>
    </subcellularLocation>
</comment>
<comment type="catalytic activity">
    <reaction evidence="1">
        <text>Thiol-dependent hydrolysis of ester, thioester, amide, peptide and isopeptide bonds formed by the C-terminal Gly of ubiquitin (a 76-residue protein attached to proteins as an intracellular targeting signal).</text>
        <dbReference type="EC" id="3.4.19.12"/>
    </reaction>
</comment>
<evidence type="ECO:0000256" key="5">
    <source>
        <dbReference type="ARBA" id="ARBA00012759"/>
    </source>
</evidence>
<keyword evidence="12" id="KW-0788">Thiol protease</keyword>
<evidence type="ECO:0000313" key="16">
    <source>
        <dbReference type="Ensembl" id="ENSMMOP00000022131.1"/>
    </source>
</evidence>
<evidence type="ECO:0000313" key="17">
    <source>
        <dbReference type="Proteomes" id="UP000261620"/>
    </source>
</evidence>
<dbReference type="InterPro" id="IPR036859">
    <property type="entry name" value="CAP-Gly_dom_sf"/>
</dbReference>
<dbReference type="GO" id="GO:0048471">
    <property type="term" value="C:perinuclear region of cytoplasm"/>
    <property type="evidence" value="ECO:0007669"/>
    <property type="project" value="UniProtKB-SubCell"/>
</dbReference>
<dbReference type="InterPro" id="IPR018200">
    <property type="entry name" value="USP_CS"/>
</dbReference>
<dbReference type="GO" id="GO:0004843">
    <property type="term" value="F:cysteine-type deubiquitinase activity"/>
    <property type="evidence" value="ECO:0007669"/>
    <property type="project" value="UniProtKB-EC"/>
</dbReference>
<keyword evidence="7" id="KW-0597">Phosphoprotein</keyword>
<reference evidence="16" key="2">
    <citation type="submission" date="2025-09" db="UniProtKB">
        <authorList>
            <consortium name="Ensembl"/>
        </authorList>
    </citation>
    <scope>IDENTIFICATION</scope>
</reference>
<evidence type="ECO:0000256" key="13">
    <source>
        <dbReference type="ARBA" id="ARBA00022833"/>
    </source>
</evidence>
<keyword evidence="13" id="KW-0862">Zinc</keyword>
<dbReference type="SMART" id="SM01052">
    <property type="entry name" value="CAP_GLY"/>
    <property type="match status" value="2"/>
</dbReference>
<feature type="domain" description="USP" evidence="14">
    <location>
        <begin position="402"/>
        <end position="728"/>
    </location>
</feature>
<reference evidence="16" key="1">
    <citation type="submission" date="2025-08" db="UniProtKB">
        <authorList>
            <consortium name="Ensembl"/>
        </authorList>
    </citation>
    <scope>IDENTIFICATION</scope>
</reference>
<evidence type="ECO:0000256" key="2">
    <source>
        <dbReference type="ARBA" id="ARBA00004300"/>
    </source>
</evidence>
<dbReference type="STRING" id="94237.ENSMMOP00000022131"/>
<dbReference type="PANTHER" id="PTHR11830">
    <property type="entry name" value="40S RIBOSOMAL PROTEIN S3A"/>
    <property type="match status" value="1"/>
</dbReference>
<keyword evidence="6" id="KW-0963">Cytoplasm</keyword>
<dbReference type="InterPro" id="IPR000938">
    <property type="entry name" value="CAP-Gly_domain"/>
</dbReference>
<dbReference type="PROSITE" id="PS50235">
    <property type="entry name" value="USP_3"/>
    <property type="match status" value="1"/>
</dbReference>
<dbReference type="GO" id="GO:0005813">
    <property type="term" value="C:centrosome"/>
    <property type="evidence" value="ECO:0007669"/>
    <property type="project" value="UniProtKB-SubCell"/>
</dbReference>
<dbReference type="Proteomes" id="UP000261620">
    <property type="component" value="Unplaced"/>
</dbReference>
<evidence type="ECO:0000256" key="8">
    <source>
        <dbReference type="ARBA" id="ARBA00022670"/>
    </source>
</evidence>
<dbReference type="Gene3D" id="2.30.30.190">
    <property type="entry name" value="CAP Gly-rich-like domain"/>
    <property type="match status" value="2"/>
</dbReference>
<evidence type="ECO:0000256" key="7">
    <source>
        <dbReference type="ARBA" id="ARBA00022553"/>
    </source>
</evidence>
<evidence type="ECO:0000256" key="10">
    <source>
        <dbReference type="ARBA" id="ARBA00022786"/>
    </source>
</evidence>
<dbReference type="GO" id="GO:0046872">
    <property type="term" value="F:metal ion binding"/>
    <property type="evidence" value="ECO:0007669"/>
    <property type="project" value="UniProtKB-KW"/>
</dbReference>
<feature type="domain" description="CAP-Gly" evidence="15">
    <location>
        <begin position="134"/>
        <end position="179"/>
    </location>
</feature>
<dbReference type="Gene3D" id="3.90.70.10">
    <property type="entry name" value="Cysteine proteinases"/>
    <property type="match status" value="2"/>
</dbReference>
<evidence type="ECO:0000256" key="11">
    <source>
        <dbReference type="ARBA" id="ARBA00022801"/>
    </source>
</evidence>
<evidence type="ECO:0000256" key="4">
    <source>
        <dbReference type="ARBA" id="ARBA00009085"/>
    </source>
</evidence>
<dbReference type="EC" id="3.4.19.12" evidence="5"/>
<dbReference type="PROSITE" id="PS50245">
    <property type="entry name" value="CAP_GLY_2"/>
    <property type="match status" value="2"/>
</dbReference>
<keyword evidence="9" id="KW-0479">Metal-binding</keyword>
<evidence type="ECO:0000259" key="15">
    <source>
        <dbReference type="PROSITE" id="PS50245"/>
    </source>
</evidence>
<proteinExistence type="inferred from homology"/>
<feature type="domain" description="CAP-Gly" evidence="15">
    <location>
        <begin position="313"/>
        <end position="355"/>
    </location>
</feature>
<dbReference type="OMA" id="KYYFHCA"/>
<dbReference type="FunFam" id="2.30.30.190:FF:000007">
    <property type="entry name" value="Putative ubiquitin carboxyl-terminal hydrolase CYLD"/>
    <property type="match status" value="1"/>
</dbReference>
<sequence length="734" mass="82755">MTSKDNLYFIVTTKPEHPQHIGAGRLCYVSKSKHRFGTEITAPHSPTKLPVFFLGSRIGLSHEVEVSMLEVLSEEVAELLQAVEDDAERLNWFRQKDALLAALDLTEGTAVTVDEAGEKLRGVIRYVGKLIDPKPPMPLSGRFFGIELQEEDRGKGNTNGTYQYKNFFSCPKNCGIFAPFTRISHLYTDKLFAGDRVTYFISDKCRHGMVVDVKKKGGEPIVRISTGKLKFHYTWLLKERCLQVRITLSMLICEAGSHTYNKTDPDIFSTVEPEGIDVETAQTEPNTSDLTENSVVELTLGEGNSYGIIRWIGTLPGRQETMVGLELEEEKGVSDGTFKGERFFECPPKRALFVRLSSCRPDSRFQSMLAYHSESIPKKEDTETVPPISTEQVNQILIGRMKGIQGHCNSCYMDAALFSLFSCSSVLDSMLFKSTKPQDAPVQDTLLHNIVNPLRRCVSSYPEEFLTVIMHHILALEPLLKLSAGGKVQESYCYQIFLEQNNSLVLPTVQQLLEHSFHNAGLKLAEVPSCLILQMPRFGKKFKMFEKIIPSLQLDITNLLSEGPQQCMLCGNLAQQECTDCFKDPIFSQTGFKIFCQKCSAQVHTHPQRQSHQRAPLDIPECYMGRGIPHVLAREKLELFAVLCIETSHYVSFIKHGPNNQDWIFFDSMADRQGESDGFNIPEVHACPEVGTYLDMSPTELASQVPRDMKGVAKRLFCDAYMYLYQSTSMCLYR</sequence>
<comment type="similarity">
    <text evidence="4">Belongs to the peptidase C19 family.</text>
</comment>
<dbReference type="InterPro" id="IPR038765">
    <property type="entry name" value="Papain-like_cys_pep_sf"/>
</dbReference>
<protein>
    <recommendedName>
        <fullName evidence="5">ubiquitinyl hydrolase 1</fullName>
        <ecNumber evidence="5">3.4.19.12</ecNumber>
    </recommendedName>
</protein>
<name>A0A3Q3XGH3_MOLML</name>
<dbReference type="PROSITE" id="PS00972">
    <property type="entry name" value="USP_1"/>
    <property type="match status" value="1"/>
</dbReference>
<organism evidence="16 17">
    <name type="scientific">Mola mola</name>
    <name type="common">Ocean sunfish</name>
    <name type="synonym">Tetraodon mola</name>
    <dbReference type="NCBI Taxonomy" id="94237"/>
    <lineage>
        <taxon>Eukaryota</taxon>
        <taxon>Metazoa</taxon>
        <taxon>Chordata</taxon>
        <taxon>Craniata</taxon>
        <taxon>Vertebrata</taxon>
        <taxon>Euteleostomi</taxon>
        <taxon>Actinopterygii</taxon>
        <taxon>Neopterygii</taxon>
        <taxon>Teleostei</taxon>
        <taxon>Neoteleostei</taxon>
        <taxon>Acanthomorphata</taxon>
        <taxon>Eupercaria</taxon>
        <taxon>Tetraodontiformes</taxon>
        <taxon>Molidae</taxon>
        <taxon>Mola</taxon>
    </lineage>
</organism>
<dbReference type="Pfam" id="PF01302">
    <property type="entry name" value="CAP_GLY"/>
    <property type="match status" value="2"/>
</dbReference>
<dbReference type="AlphaFoldDB" id="A0A3Q3XGH3"/>
<dbReference type="InterPro" id="IPR028889">
    <property type="entry name" value="USP"/>
</dbReference>
<evidence type="ECO:0000259" key="14">
    <source>
        <dbReference type="PROSITE" id="PS50235"/>
    </source>
</evidence>
<keyword evidence="10" id="KW-0833">Ubl conjugation pathway</keyword>
<dbReference type="GO" id="GO:0006508">
    <property type="term" value="P:proteolysis"/>
    <property type="evidence" value="ECO:0007669"/>
    <property type="project" value="UniProtKB-KW"/>
</dbReference>
<evidence type="ECO:0000256" key="3">
    <source>
        <dbReference type="ARBA" id="ARBA00004556"/>
    </source>
</evidence>
<dbReference type="SUPFAM" id="SSF54001">
    <property type="entry name" value="Cysteine proteinases"/>
    <property type="match status" value="1"/>
</dbReference>